<feature type="domain" description="SH3" evidence="7">
    <location>
        <begin position="867"/>
        <end position="927"/>
    </location>
</feature>
<feature type="domain" description="SH3" evidence="7">
    <location>
        <begin position="1091"/>
        <end position="1138"/>
    </location>
</feature>
<feature type="compositionally biased region" description="Basic and acidic residues" evidence="6">
    <location>
        <begin position="480"/>
        <end position="492"/>
    </location>
</feature>
<feature type="compositionally biased region" description="Basic and acidic residues" evidence="6">
    <location>
        <begin position="656"/>
        <end position="678"/>
    </location>
</feature>
<evidence type="ECO:0000256" key="1">
    <source>
        <dbReference type="ARBA" id="ARBA00004170"/>
    </source>
</evidence>
<feature type="compositionally biased region" description="Pro residues" evidence="6">
    <location>
        <begin position="45"/>
        <end position="65"/>
    </location>
</feature>
<dbReference type="PANTHER" id="PTHR14167:SF81">
    <property type="entry name" value="ENDOPHILIN-A"/>
    <property type="match status" value="1"/>
</dbReference>
<dbReference type="InterPro" id="IPR001452">
    <property type="entry name" value="SH3_domain"/>
</dbReference>
<feature type="region of interest" description="Disordered" evidence="6">
    <location>
        <begin position="267"/>
        <end position="784"/>
    </location>
</feature>
<feature type="compositionally biased region" description="Basic and acidic residues" evidence="6">
    <location>
        <begin position="596"/>
        <end position="615"/>
    </location>
</feature>
<comment type="caution">
    <text evidence="8">The sequence shown here is derived from an EMBL/GenBank/DDBJ whole genome shotgun (WGS) entry which is preliminary data.</text>
</comment>
<dbReference type="Gene3D" id="2.30.30.40">
    <property type="entry name" value="SH3 Domains"/>
    <property type="match status" value="5"/>
</dbReference>
<evidence type="ECO:0000313" key="8">
    <source>
        <dbReference type="EMBL" id="KAJ7388487.1"/>
    </source>
</evidence>
<proteinExistence type="predicted"/>
<evidence type="ECO:0000259" key="7">
    <source>
        <dbReference type="PROSITE" id="PS50002"/>
    </source>
</evidence>
<keyword evidence="4" id="KW-0472">Membrane</keyword>
<dbReference type="AlphaFoldDB" id="A0A9W9ZVG7"/>
<dbReference type="OrthoDB" id="27823at2759"/>
<feature type="compositionally biased region" description="Basic and acidic residues" evidence="6">
    <location>
        <begin position="633"/>
        <end position="644"/>
    </location>
</feature>
<feature type="compositionally biased region" description="Basic and acidic residues" evidence="6">
    <location>
        <begin position="174"/>
        <end position="187"/>
    </location>
</feature>
<feature type="compositionally biased region" description="Basic and acidic residues" evidence="6">
    <location>
        <begin position="330"/>
        <end position="348"/>
    </location>
</feature>
<dbReference type="SUPFAM" id="SSF50044">
    <property type="entry name" value="SH3-domain"/>
    <property type="match status" value="5"/>
</dbReference>
<dbReference type="PROSITE" id="PS50002">
    <property type="entry name" value="SH3"/>
    <property type="match status" value="5"/>
</dbReference>
<reference evidence="8" key="1">
    <citation type="submission" date="2023-01" db="EMBL/GenBank/DDBJ databases">
        <title>Genome assembly of the deep-sea coral Lophelia pertusa.</title>
        <authorList>
            <person name="Herrera S."/>
            <person name="Cordes E."/>
        </authorList>
    </citation>
    <scope>NUCLEOTIDE SEQUENCE</scope>
    <source>
        <strain evidence="8">USNM1676648</strain>
        <tissue evidence="8">Polyp</tissue>
    </source>
</reference>
<dbReference type="EMBL" id="MU825465">
    <property type="protein sequence ID" value="KAJ7388487.1"/>
    <property type="molecule type" value="Genomic_DNA"/>
</dbReference>
<feature type="compositionally biased region" description="Basic and acidic residues" evidence="6">
    <location>
        <begin position="711"/>
        <end position="722"/>
    </location>
</feature>
<protein>
    <recommendedName>
        <fullName evidence="7">SH3 domain-containing protein</fullName>
    </recommendedName>
</protein>
<feature type="compositionally biased region" description="Pro residues" evidence="6">
    <location>
        <begin position="119"/>
        <end position="136"/>
    </location>
</feature>
<keyword evidence="3" id="KW-0175">Coiled coil</keyword>
<evidence type="ECO:0000256" key="6">
    <source>
        <dbReference type="SAM" id="MobiDB-lite"/>
    </source>
</evidence>
<dbReference type="Proteomes" id="UP001163046">
    <property type="component" value="Unassembled WGS sequence"/>
</dbReference>
<evidence type="ECO:0000256" key="2">
    <source>
        <dbReference type="ARBA" id="ARBA00022443"/>
    </source>
</evidence>
<dbReference type="Pfam" id="PF07653">
    <property type="entry name" value="SH3_2"/>
    <property type="match status" value="1"/>
</dbReference>
<keyword evidence="9" id="KW-1185">Reference proteome</keyword>
<feature type="compositionally biased region" description="Polar residues" evidence="6">
    <location>
        <begin position="691"/>
        <end position="705"/>
    </location>
</feature>
<feature type="domain" description="SH3" evidence="7">
    <location>
        <begin position="952"/>
        <end position="1011"/>
    </location>
</feature>
<evidence type="ECO:0000256" key="3">
    <source>
        <dbReference type="ARBA" id="ARBA00023054"/>
    </source>
</evidence>
<feature type="region of interest" description="Disordered" evidence="6">
    <location>
        <begin position="1"/>
        <end position="237"/>
    </location>
</feature>
<comment type="subcellular location">
    <subcellularLocation>
        <location evidence="1">Membrane</location>
        <topology evidence="1">Peripheral membrane protein</topology>
    </subcellularLocation>
</comment>
<name>A0A9W9ZVG7_9CNID</name>
<dbReference type="PANTHER" id="PTHR14167">
    <property type="entry name" value="SH3 DOMAIN-CONTAINING"/>
    <property type="match status" value="1"/>
</dbReference>
<keyword evidence="2 5" id="KW-0728">SH3 domain</keyword>
<feature type="compositionally biased region" description="Basic and acidic residues" evidence="6">
    <location>
        <begin position="424"/>
        <end position="439"/>
    </location>
</feature>
<sequence length="1138" mass="123072">MEGNTIKPPKPAPYTSGPSPSHPRRTPPSTAPPILPSSHSMPSSGAPPPIPGRKPPPSGPPPPIPSRVDLGESPVDAVSSIKEQSRDDLPKKGSPKLKPKGRPEISIVAARPMDSSGVIPPPPSASSQPAPVPDFPKVPQKPGRKPKGREPPPRPKTRPVSELILGADEQDMGPVEREGESSHRTTEEGVLGMGEDTGEAKVSKEGSVSRIAGPVVPARQIPGDKSEASDVSREEHNTVVNSILEEKLELTKRAEREMVIKEDRAVKKPVAKPTIIRGKPEENTQNDSKPPVDAEGMKEANPDSNGIPVGNAATGKKVKPTVITAAKPPKKMDPEAEKGKEEEEKDGSNAKPIPINSQGGKPPPPAKKPKPAVKAKPSSTLQTPRNESTEENKPDSHTAAPKPKVRPTVILAARPPPKISDVQKPSDDESAKNKGEDQPQVKPAAVTEPVEAIQGVSDEEKTAATPVVKPRRVPTIIRAPRPDVQDTGEVRKPPNRPQRGPSIKAPSQRPVSAPNEDNKEQDTLTADSQDEPSTGVSEQVTDNIQEKSPKPRRPVSIPGVKGNETLMDTSKLNEAASPERLKKKTSSPRPPTVEPASEKLDSSPETHRKTQDAKGKIKPPPSRPPAVDSTAVTHDKNGVQDPKGKAKPTRPSSKILDNKPLKHLHGETGESPTDEKPKPGRPAPVAPSEAHVTNKNVAETRTVAESSADGHVQDTSHARDSVRGVGHSTAEVHEKNEKASSKAKPRPPRPQPSSFPTKNKPHRPSAPVAKSTKGPKEKTAKTQVSSVCQTYIEPSAIALYDYEPAAIDDLSFNAGDEIALVKKIDDEWYIGRLGDQQGMFPVKFVEIIEDLPQETGLEIQPVAVPESSPFDVMSLYDFHGNQQDGELVFAAGETIHVIEKINDDWLRGEYRERTGTFPCSFVDISTELINKLPQSERNVTVPKSDEGESSDLGLGHCKALFDYNSGVADDLRFNAGDVIKISKKIGEEWFEGEVNGRVGMFPAAYVEMVKDIPEETSKPAEQEKRRSIEYGTALYDFTGTAADELSFDKGDKIEITERVNDDWLRGKTQRTGGNVASDIPPKLQSVKKDRKPTPKAKALFDFDGEFGDELSFKTGDVIVLVERVNEEWFKGEINKRVA</sequence>
<gene>
    <name evidence="8" type="ORF">OS493_037298</name>
</gene>
<dbReference type="InterPro" id="IPR050384">
    <property type="entry name" value="Endophilin_SH3RF"/>
</dbReference>
<feature type="compositionally biased region" description="Basic and acidic residues" evidence="6">
    <location>
        <begin position="730"/>
        <end position="740"/>
    </location>
</feature>
<feature type="domain" description="SH3" evidence="7">
    <location>
        <begin position="791"/>
        <end position="850"/>
    </location>
</feature>
<dbReference type="CDD" id="cd00174">
    <property type="entry name" value="SH3"/>
    <property type="match status" value="3"/>
</dbReference>
<feature type="compositionally biased region" description="Basic and acidic residues" evidence="6">
    <location>
        <begin position="387"/>
        <end position="396"/>
    </location>
</feature>
<dbReference type="SMART" id="SM00326">
    <property type="entry name" value="SH3"/>
    <property type="match status" value="5"/>
</dbReference>
<dbReference type="PRINTS" id="PR00452">
    <property type="entry name" value="SH3DOMAIN"/>
</dbReference>
<dbReference type="PRINTS" id="PR00499">
    <property type="entry name" value="P67PHOX"/>
</dbReference>
<feature type="compositionally biased region" description="Polar residues" evidence="6">
    <location>
        <begin position="523"/>
        <end position="543"/>
    </location>
</feature>
<feature type="compositionally biased region" description="Basic and acidic residues" evidence="6">
    <location>
        <begin position="290"/>
        <end position="301"/>
    </location>
</feature>
<organism evidence="8 9">
    <name type="scientific">Desmophyllum pertusum</name>
    <dbReference type="NCBI Taxonomy" id="174260"/>
    <lineage>
        <taxon>Eukaryota</taxon>
        <taxon>Metazoa</taxon>
        <taxon>Cnidaria</taxon>
        <taxon>Anthozoa</taxon>
        <taxon>Hexacorallia</taxon>
        <taxon>Scleractinia</taxon>
        <taxon>Caryophylliina</taxon>
        <taxon>Caryophylliidae</taxon>
        <taxon>Desmophyllum</taxon>
    </lineage>
</organism>
<evidence type="ECO:0000256" key="5">
    <source>
        <dbReference type="PROSITE-ProRule" id="PRU00192"/>
    </source>
</evidence>
<feature type="domain" description="SH3" evidence="7">
    <location>
        <begin position="1026"/>
        <end position="1089"/>
    </location>
</feature>
<evidence type="ECO:0000313" key="9">
    <source>
        <dbReference type="Proteomes" id="UP001163046"/>
    </source>
</evidence>
<feature type="compositionally biased region" description="Basic and acidic residues" evidence="6">
    <location>
        <begin position="222"/>
        <end position="237"/>
    </location>
</feature>
<dbReference type="InterPro" id="IPR036028">
    <property type="entry name" value="SH3-like_dom_sf"/>
</dbReference>
<accession>A0A9W9ZVG7</accession>
<dbReference type="Pfam" id="PF00018">
    <property type="entry name" value="SH3_1"/>
    <property type="match status" value="4"/>
</dbReference>
<evidence type="ECO:0000256" key="4">
    <source>
        <dbReference type="ARBA" id="ARBA00023136"/>
    </source>
</evidence>